<gene>
    <name evidence="2" type="ORF">DVH24_032809</name>
</gene>
<comment type="caution">
    <text evidence="2">The sequence shown here is derived from an EMBL/GenBank/DDBJ whole genome shotgun (WGS) entry which is preliminary data.</text>
</comment>
<dbReference type="EMBL" id="RDQH01000337">
    <property type="protein sequence ID" value="RXH84525.1"/>
    <property type="molecule type" value="Genomic_DNA"/>
</dbReference>
<name>A0A498IQV5_MALDO</name>
<accession>A0A498IQV5</accession>
<proteinExistence type="predicted"/>
<evidence type="ECO:0000313" key="3">
    <source>
        <dbReference type="Proteomes" id="UP000290289"/>
    </source>
</evidence>
<feature type="compositionally biased region" description="Basic and acidic residues" evidence="1">
    <location>
        <begin position="15"/>
        <end position="25"/>
    </location>
</feature>
<evidence type="ECO:0000313" key="2">
    <source>
        <dbReference type="EMBL" id="RXH84525.1"/>
    </source>
</evidence>
<feature type="compositionally biased region" description="Basic and acidic residues" evidence="1">
    <location>
        <begin position="58"/>
        <end position="70"/>
    </location>
</feature>
<protein>
    <submittedName>
        <fullName evidence="2">Uncharacterized protein</fullName>
    </submittedName>
</protein>
<evidence type="ECO:0000256" key="1">
    <source>
        <dbReference type="SAM" id="MobiDB-lite"/>
    </source>
</evidence>
<feature type="region of interest" description="Disordered" evidence="1">
    <location>
        <begin position="49"/>
        <end position="101"/>
    </location>
</feature>
<reference evidence="2 3" key="1">
    <citation type="submission" date="2018-10" db="EMBL/GenBank/DDBJ databases">
        <title>A high-quality apple genome assembly.</title>
        <authorList>
            <person name="Hu J."/>
        </authorList>
    </citation>
    <scope>NUCLEOTIDE SEQUENCE [LARGE SCALE GENOMIC DNA]</scope>
    <source>
        <strain evidence="3">cv. HFTH1</strain>
        <tissue evidence="2">Young leaf</tissue>
    </source>
</reference>
<organism evidence="2 3">
    <name type="scientific">Malus domestica</name>
    <name type="common">Apple</name>
    <name type="synonym">Pyrus malus</name>
    <dbReference type="NCBI Taxonomy" id="3750"/>
    <lineage>
        <taxon>Eukaryota</taxon>
        <taxon>Viridiplantae</taxon>
        <taxon>Streptophyta</taxon>
        <taxon>Embryophyta</taxon>
        <taxon>Tracheophyta</taxon>
        <taxon>Spermatophyta</taxon>
        <taxon>Magnoliopsida</taxon>
        <taxon>eudicotyledons</taxon>
        <taxon>Gunneridae</taxon>
        <taxon>Pentapetalae</taxon>
        <taxon>rosids</taxon>
        <taxon>fabids</taxon>
        <taxon>Rosales</taxon>
        <taxon>Rosaceae</taxon>
        <taxon>Amygdaloideae</taxon>
        <taxon>Maleae</taxon>
        <taxon>Malus</taxon>
    </lineage>
</organism>
<keyword evidence="3" id="KW-1185">Reference proteome</keyword>
<sequence>MTRYELKLIYLEPFTRDGTERRGSKDPLGWKQGGRRRRRRDYNFVFHGCGTSRSRGVRRNENSSKIHPVEQRVPPVLGTPNMGLNAPSHSVPSHPTYQTVP</sequence>
<dbReference type="AlphaFoldDB" id="A0A498IQV5"/>
<feature type="compositionally biased region" description="Polar residues" evidence="1">
    <location>
        <begin position="87"/>
        <end position="101"/>
    </location>
</feature>
<dbReference type="Proteomes" id="UP000290289">
    <property type="component" value="Chromosome 11"/>
</dbReference>
<feature type="region of interest" description="Disordered" evidence="1">
    <location>
        <begin position="15"/>
        <end position="37"/>
    </location>
</feature>